<dbReference type="Gene3D" id="1.10.20.10">
    <property type="entry name" value="Histone, subunit A"/>
    <property type="match status" value="1"/>
</dbReference>
<evidence type="ECO:0000256" key="1">
    <source>
        <dbReference type="ARBA" id="ARBA00010343"/>
    </source>
</evidence>
<proteinExistence type="inferred from homology"/>
<dbReference type="AlphaFoldDB" id="A0A7L4N5F4"/>
<feature type="region of interest" description="Disordered" evidence="2">
    <location>
        <begin position="1"/>
        <end position="21"/>
    </location>
</feature>
<comment type="caution">
    <text evidence="4">The sequence shown here is derived from an EMBL/GenBank/DDBJ whole genome shotgun (WGS) entry which is preliminary data.</text>
</comment>
<reference evidence="4 5" key="1">
    <citation type="submission" date="2020-02" db="EMBL/GenBank/DDBJ databases">
        <title>Bird 10,000 Genomes (B10K) Project - Family phase.</title>
        <authorList>
            <person name="Zhang G."/>
        </authorList>
    </citation>
    <scope>NUCLEOTIDE SEQUENCE [LARGE SCALE GENOMIC DNA]</scope>
    <source>
        <strain evidence="4">B10K-DU-013-51</strain>
        <tissue evidence="4">Mixed tissue sample</tissue>
    </source>
</reference>
<feature type="non-terminal residue" evidence="4">
    <location>
        <position position="1"/>
    </location>
</feature>
<dbReference type="GO" id="GO:0030527">
    <property type="term" value="F:structural constituent of chromatin"/>
    <property type="evidence" value="ECO:0007669"/>
    <property type="project" value="InterPro"/>
</dbReference>
<feature type="compositionally biased region" description="Basic residues" evidence="2">
    <location>
        <begin position="1"/>
        <end position="18"/>
    </location>
</feature>
<dbReference type="Pfam" id="PF00125">
    <property type="entry name" value="Histone"/>
    <property type="match status" value="1"/>
</dbReference>
<dbReference type="GO" id="GO:0046982">
    <property type="term" value="F:protein heterodimerization activity"/>
    <property type="evidence" value="ECO:0007669"/>
    <property type="project" value="InterPro"/>
</dbReference>
<evidence type="ECO:0000313" key="5">
    <source>
        <dbReference type="Proteomes" id="UP000586704"/>
    </source>
</evidence>
<dbReference type="GO" id="GO:0000786">
    <property type="term" value="C:nucleosome"/>
    <property type="evidence" value="ECO:0007669"/>
    <property type="project" value="InterPro"/>
</dbReference>
<dbReference type="GO" id="GO:0003677">
    <property type="term" value="F:DNA binding"/>
    <property type="evidence" value="ECO:0007669"/>
    <property type="project" value="InterPro"/>
</dbReference>
<name>A0A7L4N5F4_9AVES</name>
<dbReference type="Proteomes" id="UP000586704">
    <property type="component" value="Unassembled WGS sequence"/>
</dbReference>
<gene>
    <name evidence="4" type="primary">His2</name>
    <name evidence="4" type="ORF">CEYCYA_R12710</name>
</gene>
<organism evidence="4 5">
    <name type="scientific">Ceyx cyanopectus</name>
    <name type="common">Indigo-banded kingfisher</name>
    <dbReference type="NCBI Taxonomy" id="390723"/>
    <lineage>
        <taxon>Eukaryota</taxon>
        <taxon>Metazoa</taxon>
        <taxon>Chordata</taxon>
        <taxon>Craniata</taxon>
        <taxon>Vertebrata</taxon>
        <taxon>Euteleostomi</taxon>
        <taxon>Archelosauria</taxon>
        <taxon>Archosauria</taxon>
        <taxon>Dinosauria</taxon>
        <taxon>Saurischia</taxon>
        <taxon>Theropoda</taxon>
        <taxon>Coelurosauria</taxon>
        <taxon>Aves</taxon>
        <taxon>Neognathae</taxon>
        <taxon>Neoaves</taxon>
        <taxon>Telluraves</taxon>
        <taxon>Coraciimorphae</taxon>
        <taxon>Coraciiformes</taxon>
        <taxon>Alcedinidae</taxon>
        <taxon>Ceyx</taxon>
    </lineage>
</organism>
<evidence type="ECO:0000256" key="2">
    <source>
        <dbReference type="SAM" id="MobiDB-lite"/>
    </source>
</evidence>
<dbReference type="InterPro" id="IPR000164">
    <property type="entry name" value="Histone_H3/CENP-A"/>
</dbReference>
<dbReference type="SUPFAM" id="SSF47113">
    <property type="entry name" value="Histone-fold"/>
    <property type="match status" value="1"/>
</dbReference>
<keyword evidence="5" id="KW-1185">Reference proteome</keyword>
<evidence type="ECO:0000313" key="4">
    <source>
        <dbReference type="EMBL" id="NXY84248.1"/>
    </source>
</evidence>
<feature type="domain" description="Core Histone H2A/H2B/H3" evidence="3">
    <location>
        <begin position="8"/>
        <end position="89"/>
    </location>
</feature>
<dbReference type="SMART" id="SM00428">
    <property type="entry name" value="H3"/>
    <property type="match status" value="1"/>
</dbReference>
<comment type="similarity">
    <text evidence="1">Belongs to the histone H3 family.</text>
</comment>
<evidence type="ECO:0000259" key="3">
    <source>
        <dbReference type="Pfam" id="PF00125"/>
    </source>
</evidence>
<protein>
    <submittedName>
        <fullName evidence="4">H3 protein</fullName>
    </submittedName>
</protein>
<dbReference type="PANTHER" id="PTHR11426">
    <property type="entry name" value="HISTONE H3"/>
    <property type="match status" value="1"/>
</dbReference>
<feature type="non-terminal residue" evidence="4">
    <location>
        <position position="94"/>
    </location>
</feature>
<dbReference type="InterPro" id="IPR007125">
    <property type="entry name" value="H2A/H2B/H3"/>
</dbReference>
<accession>A0A7L4N5F4</accession>
<dbReference type="EMBL" id="VYZU01028902">
    <property type="protein sequence ID" value="NXY84248.1"/>
    <property type="molecule type" value="Genomic_DNA"/>
</dbReference>
<dbReference type="InterPro" id="IPR009072">
    <property type="entry name" value="Histone-fold"/>
</dbReference>
<sequence length="94" mass="10409">LKKPRAPRKKPRSPRKKPRELLPAAPFQRLVRSFAHQRGGFGVEGVAVAALREACEAQLLALLEVWGLCALHAKRAAVRAADIQLVRCLRGNRP</sequence>
<dbReference type="PRINTS" id="PR00622">
    <property type="entry name" value="HISTONEH3"/>
</dbReference>